<dbReference type="Proteomes" id="UP000054226">
    <property type="component" value="Unassembled WGS sequence"/>
</dbReference>
<dbReference type="RefSeq" id="WP_007030933.1">
    <property type="nucleotide sequence ID" value="NZ_AOHO01000048.1"/>
</dbReference>
<keyword evidence="2" id="KW-0812">Transmembrane</keyword>
<comment type="caution">
    <text evidence="3">The sequence shown here is derived from an EMBL/GenBank/DDBJ whole genome shotgun (WGS) entry which is preliminary data.</text>
</comment>
<gene>
    <name evidence="3" type="ORF">H074_15202</name>
</gene>
<evidence type="ECO:0000256" key="2">
    <source>
        <dbReference type="SAM" id="Phobius"/>
    </source>
</evidence>
<accession>M2YFF4</accession>
<keyword evidence="2" id="KW-0472">Membrane</keyword>
<dbReference type="PATRIC" id="fig|1284240.4.peg.3094"/>
<dbReference type="OrthoDB" id="3700401at2"/>
<sequence>MSIFGQVWLWSLLAFVVGALLTWLVLVVPARKRIRELESSLATAHAETSRLPAGVSLGAGAAAVAGGTAYLTKPSHDELDEDFAAVEEPKPAYPETLIEQAPAQTWTESAEEQAPEPAQDVHEDVAEATVPEPEHASTATRTFEPEEEYEAEYRTAPQTAPEPDPEPAAERTQFIPAPLPEPEPEPEPENPYVAAATEYLQPASKLDVEPEPEPEPQPPLPGEGPYRSRLEIQLDPEGVETQPEPVSLFSPASRVETEQAPVETNWFEREEELHDPPAYALGSGEEAKAGLLDSEPEMSAEATQVLPKRTPRGTVRGGFEPPQPIQPSMRAIERREPELSGGQSGSLFEPAVQPGDAMPAPEPPPARQVAAPASESVPPGPFGPGSAMPRPGGGRPADDFAVKASVTALRYCTEDSPQFPKMVAEVWFRSAADAERVGFRPLT</sequence>
<keyword evidence="4" id="KW-1185">Reference proteome</keyword>
<evidence type="ECO:0000256" key="1">
    <source>
        <dbReference type="SAM" id="MobiDB-lite"/>
    </source>
</evidence>
<dbReference type="EMBL" id="AOHO01000048">
    <property type="protein sequence ID" value="EME60385.1"/>
    <property type="molecule type" value="Genomic_DNA"/>
</dbReference>
<dbReference type="AlphaFoldDB" id="M2YFF4"/>
<feature type="region of interest" description="Disordered" evidence="1">
    <location>
        <begin position="277"/>
        <end position="399"/>
    </location>
</feature>
<organism evidence="3 4">
    <name type="scientific">Amycolatopsis decaplanina DSM 44594</name>
    <dbReference type="NCBI Taxonomy" id="1284240"/>
    <lineage>
        <taxon>Bacteria</taxon>
        <taxon>Bacillati</taxon>
        <taxon>Actinomycetota</taxon>
        <taxon>Actinomycetes</taxon>
        <taxon>Pseudonocardiales</taxon>
        <taxon>Pseudonocardiaceae</taxon>
        <taxon>Amycolatopsis</taxon>
    </lineage>
</organism>
<keyword evidence="2" id="KW-1133">Transmembrane helix</keyword>
<reference evidence="3 4" key="1">
    <citation type="journal article" date="2013" name="Genome Announc.">
        <title>Draft Genome Sequence of Amycolatopsis decaplanina Strain DSM 44594T.</title>
        <authorList>
            <person name="Kaur N."/>
            <person name="Kumar S."/>
            <person name="Bala M."/>
            <person name="Raghava G.P."/>
            <person name="Mayilraj S."/>
        </authorList>
    </citation>
    <scope>NUCLEOTIDE SEQUENCE [LARGE SCALE GENOMIC DNA]</scope>
    <source>
        <strain evidence="3 4">DSM 44594</strain>
    </source>
</reference>
<evidence type="ECO:0000313" key="4">
    <source>
        <dbReference type="Proteomes" id="UP000054226"/>
    </source>
</evidence>
<feature type="transmembrane region" description="Helical" evidence="2">
    <location>
        <begin position="6"/>
        <end position="28"/>
    </location>
</feature>
<name>M2YFF4_9PSEU</name>
<feature type="region of interest" description="Disordered" evidence="1">
    <location>
        <begin position="103"/>
        <end position="260"/>
    </location>
</feature>
<proteinExistence type="predicted"/>
<evidence type="ECO:0000313" key="3">
    <source>
        <dbReference type="EMBL" id="EME60385.1"/>
    </source>
</evidence>
<protein>
    <submittedName>
        <fullName evidence="3">Uncharacterized protein</fullName>
    </submittedName>
</protein>